<dbReference type="AlphaFoldDB" id="A0A8H7U469"/>
<reference evidence="1" key="1">
    <citation type="submission" date="2020-11" db="EMBL/GenBank/DDBJ databases">
        <authorList>
            <person name="Koelle M."/>
            <person name="Horta M.A.C."/>
            <person name="Nowrousian M."/>
            <person name="Ohm R.A."/>
            <person name="Benz P."/>
            <person name="Pilgard A."/>
        </authorList>
    </citation>
    <scope>NUCLEOTIDE SEQUENCE</scope>
    <source>
        <strain evidence="1">FPRL280</strain>
    </source>
</reference>
<sequence length="54" mass="6281">MLFSSHRFGNLTKHADMILFMNGSMLKEMGTHEELLECDGEYAKLWKLQAQAFM</sequence>
<organism evidence="1 2">
    <name type="scientific">Rhodonia placenta</name>
    <dbReference type="NCBI Taxonomy" id="104341"/>
    <lineage>
        <taxon>Eukaryota</taxon>
        <taxon>Fungi</taxon>
        <taxon>Dikarya</taxon>
        <taxon>Basidiomycota</taxon>
        <taxon>Agaricomycotina</taxon>
        <taxon>Agaricomycetes</taxon>
        <taxon>Polyporales</taxon>
        <taxon>Adustoporiaceae</taxon>
        <taxon>Rhodonia</taxon>
    </lineage>
</organism>
<dbReference type="InterPro" id="IPR027417">
    <property type="entry name" value="P-loop_NTPase"/>
</dbReference>
<dbReference type="SUPFAM" id="SSF52540">
    <property type="entry name" value="P-loop containing nucleoside triphosphate hydrolases"/>
    <property type="match status" value="1"/>
</dbReference>
<proteinExistence type="predicted"/>
<comment type="caution">
    <text evidence="1">The sequence shown here is derived from an EMBL/GenBank/DDBJ whole genome shotgun (WGS) entry which is preliminary data.</text>
</comment>
<dbReference type="Proteomes" id="UP000639403">
    <property type="component" value="Unassembled WGS sequence"/>
</dbReference>
<name>A0A8H7U469_9APHY</name>
<dbReference type="EMBL" id="JADOXO010000029">
    <property type="protein sequence ID" value="KAF9818506.1"/>
    <property type="molecule type" value="Genomic_DNA"/>
</dbReference>
<protein>
    <submittedName>
        <fullName evidence="1">Uncharacterized protein</fullName>
    </submittedName>
</protein>
<evidence type="ECO:0000313" key="2">
    <source>
        <dbReference type="Proteomes" id="UP000639403"/>
    </source>
</evidence>
<gene>
    <name evidence="1" type="ORF">IEO21_02744</name>
</gene>
<accession>A0A8H7U469</accession>
<evidence type="ECO:0000313" key="1">
    <source>
        <dbReference type="EMBL" id="KAF9818506.1"/>
    </source>
</evidence>
<reference evidence="1" key="2">
    <citation type="journal article" name="Front. Microbiol.">
        <title>Degradative Capacity of Two Strains of Rhodonia placenta: From Phenotype to Genotype.</title>
        <authorList>
            <person name="Kolle M."/>
            <person name="Horta M.A.C."/>
            <person name="Nowrousian M."/>
            <person name="Ohm R.A."/>
            <person name="Benz J.P."/>
            <person name="Pilgard A."/>
        </authorList>
    </citation>
    <scope>NUCLEOTIDE SEQUENCE</scope>
    <source>
        <strain evidence="1">FPRL280</strain>
    </source>
</reference>
<dbReference type="Gene3D" id="3.40.50.300">
    <property type="entry name" value="P-loop containing nucleotide triphosphate hydrolases"/>
    <property type="match status" value="1"/>
</dbReference>